<dbReference type="InterPro" id="IPR012337">
    <property type="entry name" value="RNaseH-like_sf"/>
</dbReference>
<organism evidence="4 5">
    <name type="scientific">Gloeothece citriformis (strain PCC 7424)</name>
    <name type="common">Cyanothece sp. (strain PCC 7424)</name>
    <dbReference type="NCBI Taxonomy" id="65393"/>
    <lineage>
        <taxon>Bacteria</taxon>
        <taxon>Bacillati</taxon>
        <taxon>Cyanobacteriota</taxon>
        <taxon>Cyanophyceae</taxon>
        <taxon>Oscillatoriophycideae</taxon>
        <taxon>Chroococcales</taxon>
        <taxon>Aphanothecaceae</taxon>
        <taxon>Gloeothece</taxon>
        <taxon>Gloeothece citriformis</taxon>
    </lineage>
</organism>
<sequence>MNNWVTEELKTADLGDKRLNKRLTFIVEGLASKPDKTVPQTFEEASQAQAVYEFWSNPHVKPSQIIAAHRDATLLRIKGHSIILVIQDTTDLEFASLATRRGLGEISKQGVEGIKVHNVLSVTTDGVPLGLIKQIAWVRKKTRKGKGYEERKRKIEEKESYRWLESFRETQELVPPEMEVVTVCDREGDIFELLASPRREGAHLLIRAAQNRNVKTSTEQGEIQKLFTLLKSQEVVGEIVLDLQKTPRRKARKATIQVKYATVTLQVPSNKPPLKHNEPVEVAAILAEEINPPPKEQKVSWLLLTTLPLNNVSDAFTYLKWYSLRWLIERYHYVLKSGCKIEELQLETGERLLRALACYSIVAWRLLWLTYTSRLDPHQPATVALEEEEWQSLYVKIHNKLELPREIPTIYQCVRWIARLGGFLARKGDGEPGVMTLWRGWQRLMDYVAMWKFMVAMVNELECDKDKDIEMKKENRNKICD</sequence>
<dbReference type="EMBL" id="CP001292">
    <property type="protein sequence ID" value="ACK73934.1"/>
    <property type="molecule type" value="Genomic_DNA"/>
</dbReference>
<reference evidence="5" key="1">
    <citation type="journal article" date="2011" name="MBio">
        <title>Novel metabolic attributes of the genus Cyanothece, comprising a group of unicellular nitrogen-fixing Cyanobacteria.</title>
        <authorList>
            <person name="Bandyopadhyay A."/>
            <person name="Elvitigala T."/>
            <person name="Welsh E."/>
            <person name="Stockel J."/>
            <person name="Liberton M."/>
            <person name="Min H."/>
            <person name="Sherman L.A."/>
            <person name="Pakrasi H.B."/>
        </authorList>
    </citation>
    <scope>NUCLEOTIDE SEQUENCE [LARGE SCALE GENOMIC DNA]</scope>
    <source>
        <strain evidence="5">PCC 7424</strain>
        <plasmid evidence="5">pP742401</plasmid>
    </source>
</reference>
<dbReference type="InterPro" id="IPR047768">
    <property type="entry name" value="Tn5p-like"/>
</dbReference>
<dbReference type="SUPFAM" id="SSF53098">
    <property type="entry name" value="Ribonuclease H-like"/>
    <property type="match status" value="1"/>
</dbReference>
<accession>B7KMB2</accession>
<evidence type="ECO:0000259" key="3">
    <source>
        <dbReference type="Pfam" id="PF14706"/>
    </source>
</evidence>
<feature type="domain" description="Transposase IS4-like" evidence="1">
    <location>
        <begin position="198"/>
        <end position="356"/>
    </location>
</feature>
<keyword evidence="5" id="KW-1185">Reference proteome</keyword>
<dbReference type="AlphaFoldDB" id="B7KMB2"/>
<dbReference type="Pfam" id="PF02281">
    <property type="entry name" value="Dimer_Tnp_Tn5"/>
    <property type="match status" value="1"/>
</dbReference>
<dbReference type="Pfam" id="PF01609">
    <property type="entry name" value="DDE_Tnp_1"/>
    <property type="match status" value="1"/>
</dbReference>
<dbReference type="InterPro" id="IPR003201">
    <property type="entry name" value="Transposase_Tn5"/>
</dbReference>
<protein>
    <submittedName>
        <fullName evidence="4">Transposase IS4 family protein</fullName>
    </submittedName>
</protein>
<dbReference type="HOGENOM" id="CLU_045115_0_0_3"/>
<dbReference type="RefSeq" id="WP_012599829.1">
    <property type="nucleotide sequence ID" value="NC_011738.1"/>
</dbReference>
<geneLocation type="plasmid" evidence="4 5">
    <name>pP742401</name>
</geneLocation>
<dbReference type="Proteomes" id="UP000002384">
    <property type="component" value="Plasmid pP742401"/>
</dbReference>
<dbReference type="GO" id="GO:0004803">
    <property type="term" value="F:transposase activity"/>
    <property type="evidence" value="ECO:0007669"/>
    <property type="project" value="InterPro"/>
</dbReference>
<dbReference type="NCBIfam" id="NF033590">
    <property type="entry name" value="transpos_IS4_3"/>
    <property type="match status" value="1"/>
</dbReference>
<dbReference type="InterPro" id="IPR054836">
    <property type="entry name" value="Tn5_transposase"/>
</dbReference>
<dbReference type="OrthoDB" id="139608at2"/>
<dbReference type="eggNOG" id="COG3385">
    <property type="taxonomic scope" value="Bacteria"/>
</dbReference>
<keyword evidence="4" id="KW-0614">Plasmid</keyword>
<gene>
    <name evidence="4" type="ordered locus">PCC7424_5887</name>
</gene>
<proteinExistence type="predicted"/>
<dbReference type="InterPro" id="IPR014737">
    <property type="entry name" value="Transposase_Tn5-like_C"/>
</dbReference>
<dbReference type="InterPro" id="IPR014735">
    <property type="entry name" value="Transposase_Tn5-like_N"/>
</dbReference>
<evidence type="ECO:0000313" key="4">
    <source>
        <dbReference type="EMBL" id="ACK73934.1"/>
    </source>
</evidence>
<evidence type="ECO:0000313" key="5">
    <source>
        <dbReference type="Proteomes" id="UP000002384"/>
    </source>
</evidence>
<dbReference type="InterPro" id="IPR038215">
    <property type="entry name" value="TN5-like_N_sf"/>
</dbReference>
<evidence type="ECO:0000259" key="1">
    <source>
        <dbReference type="Pfam" id="PF01609"/>
    </source>
</evidence>
<dbReference type="PANTHER" id="PTHR37319">
    <property type="entry name" value="TRANSPOSASE"/>
    <property type="match status" value="1"/>
</dbReference>
<dbReference type="PANTHER" id="PTHR37319:SF1">
    <property type="entry name" value="TRANSPOSASE TN5 DIMERISATION DOMAIN-CONTAINING PROTEIN"/>
    <property type="match status" value="1"/>
</dbReference>
<name>B7KMB2_GLOC7</name>
<dbReference type="Gene3D" id="1.10.246.40">
    <property type="entry name" value="Tn5 transposase, domain 1"/>
    <property type="match status" value="1"/>
</dbReference>
<dbReference type="Pfam" id="PF14706">
    <property type="entry name" value="Tnp_DNA_bind"/>
    <property type="match status" value="1"/>
</dbReference>
<dbReference type="GO" id="GO:0006313">
    <property type="term" value="P:DNA transposition"/>
    <property type="evidence" value="ECO:0007669"/>
    <property type="project" value="InterPro"/>
</dbReference>
<dbReference type="Gene3D" id="1.10.740.10">
    <property type="entry name" value="Transferase Inhibitor Protein From Tn5, Chain"/>
    <property type="match status" value="1"/>
</dbReference>
<feature type="domain" description="Transposase Tn5-like N-terminal" evidence="3">
    <location>
        <begin position="1"/>
        <end position="60"/>
    </location>
</feature>
<evidence type="ECO:0000259" key="2">
    <source>
        <dbReference type="Pfam" id="PF02281"/>
    </source>
</evidence>
<dbReference type="KEGG" id="cyc:PCC7424_5887"/>
<dbReference type="Gene3D" id="3.90.350.10">
    <property type="entry name" value="Transposase Inhibitor Protein From Tn5, Chain A, domain 1"/>
    <property type="match status" value="1"/>
</dbReference>
<dbReference type="GO" id="GO:0003677">
    <property type="term" value="F:DNA binding"/>
    <property type="evidence" value="ECO:0007669"/>
    <property type="project" value="InterPro"/>
</dbReference>
<dbReference type="InterPro" id="IPR002559">
    <property type="entry name" value="Transposase_11"/>
</dbReference>
<feature type="domain" description="Transposase Tn5 dimerisation" evidence="2">
    <location>
        <begin position="361"/>
        <end position="449"/>
    </location>
</feature>